<organism evidence="1">
    <name type="scientific">Siphoviridae sp. ctSP74</name>
    <dbReference type="NCBI Taxonomy" id="2826343"/>
    <lineage>
        <taxon>Viruses</taxon>
        <taxon>Duplodnaviria</taxon>
        <taxon>Heunggongvirae</taxon>
        <taxon>Uroviricota</taxon>
        <taxon>Caudoviricetes</taxon>
    </lineage>
</organism>
<dbReference type="EMBL" id="BK015221">
    <property type="protein sequence ID" value="DAD96626.1"/>
    <property type="molecule type" value="Genomic_DNA"/>
</dbReference>
<reference evidence="1" key="1">
    <citation type="journal article" date="2021" name="Proc. Natl. Acad. Sci. U.S.A.">
        <title>A Catalog of Tens of Thousands of Viruses from Human Metagenomes Reveals Hidden Associations with Chronic Diseases.</title>
        <authorList>
            <person name="Tisza M.J."/>
            <person name="Buck C.B."/>
        </authorList>
    </citation>
    <scope>NUCLEOTIDE SEQUENCE</scope>
    <source>
        <strain evidence="1">CtSP74</strain>
    </source>
</reference>
<sequence>MKWHKVYLRKMTEEEIAKYKDDFHRSQEFNKHEEDYLIWEGEIPEKLYDPVVVIYNIFDKFDKCVRQHTWADVNLRYYHHEMKSAIIYWAELPKED</sequence>
<accession>A0A8S5NQR3</accession>
<proteinExistence type="predicted"/>
<name>A0A8S5NQR3_9CAUD</name>
<evidence type="ECO:0000313" key="1">
    <source>
        <dbReference type="EMBL" id="DAD96626.1"/>
    </source>
</evidence>
<protein>
    <submittedName>
        <fullName evidence="1">Uncharacterized protein</fullName>
    </submittedName>
</protein>